<reference evidence="1" key="1">
    <citation type="submission" date="2015-02" db="EMBL/GenBank/DDBJ databases">
        <title>A transcriptome of Wollemia nobilis - a relic of Gondwana.</title>
        <authorList>
            <person name="Chia J.Y."/>
            <person name="Leong Y.S."/>
            <person name="Abdul Karim S."/>
            <person name="Wan Azmi N."/>
            <person name="Hercus R."/>
            <person name="Croft L."/>
        </authorList>
    </citation>
    <scope>NUCLEOTIDE SEQUENCE</scope>
    <source>
        <strain evidence="1">MaeBrown</strain>
        <tissue evidence="1">Leaf</tissue>
    </source>
</reference>
<name>A0A0C9S6S9_9CONI</name>
<dbReference type="InterPro" id="IPR025322">
    <property type="entry name" value="PADRE_dom"/>
</dbReference>
<proteinExistence type="predicted"/>
<evidence type="ECO:0000313" key="1">
    <source>
        <dbReference type="EMBL" id="JAG86773.1"/>
    </source>
</evidence>
<dbReference type="Pfam" id="PF14009">
    <property type="entry name" value="PADRE"/>
    <property type="match status" value="1"/>
</dbReference>
<dbReference type="PANTHER" id="PTHR33052">
    <property type="entry name" value="DUF4228 DOMAIN PROTEIN-RELATED"/>
    <property type="match status" value="1"/>
</dbReference>
<dbReference type="EMBL" id="GCHU01014270">
    <property type="protein sequence ID" value="JAG86773.1"/>
    <property type="molecule type" value="Transcribed_RNA"/>
</dbReference>
<organism evidence="1">
    <name type="scientific">Wollemia nobilis</name>
    <dbReference type="NCBI Taxonomy" id="56998"/>
    <lineage>
        <taxon>Eukaryota</taxon>
        <taxon>Viridiplantae</taxon>
        <taxon>Streptophyta</taxon>
        <taxon>Embryophyta</taxon>
        <taxon>Tracheophyta</taxon>
        <taxon>Spermatophyta</taxon>
        <taxon>Pinopsida</taxon>
        <taxon>Pinidae</taxon>
        <taxon>Conifers II</taxon>
        <taxon>Araucariales</taxon>
        <taxon>Araucariaceae</taxon>
        <taxon>Wollemia</taxon>
    </lineage>
</organism>
<dbReference type="AlphaFoldDB" id="A0A0C9S6S9"/>
<sequence length="172" mass="19238">MGQKASCNKSIEVCPQGIRIVHLNGQVDDVQAPVKVKQVLQQHPRHFLCNSRDLHGIASKRLMSGEDEVRMGEIYFLLPLSILDSEMSPKNSAALAARLLAAAKREDSKPAQGRAGDSNPFRGISSNRTMYEKVMECCDNQELQLAYKEHLMAKSRSWKPQLHTIQEIGLAR</sequence>
<protein>
    <submittedName>
        <fullName evidence="1">TSA: Wollemia nobilis Ref_Wollemi_Transcript_14351_991 transcribed RNA sequence</fullName>
    </submittedName>
</protein>
<accession>A0A0C9S6S9</accession>